<evidence type="ECO:0000256" key="1">
    <source>
        <dbReference type="PIRSR" id="PIRSR632852-1"/>
    </source>
</evidence>
<keyword evidence="4" id="KW-1185">Reference proteome</keyword>
<dbReference type="Proteomes" id="UP000002058">
    <property type="component" value="Unassembled WGS sequence"/>
</dbReference>
<feature type="binding site" evidence="1">
    <location>
        <position position="136"/>
    </location>
    <ligand>
        <name>2-oxoglutarate</name>
        <dbReference type="ChEBI" id="CHEBI:16810"/>
    </ligand>
</feature>
<dbReference type="InterPro" id="IPR032852">
    <property type="entry name" value="ALKBH2"/>
</dbReference>
<dbReference type="InterPro" id="IPR027450">
    <property type="entry name" value="AlkB-like"/>
</dbReference>
<dbReference type="VEuPathDB" id="FungiDB:UREG_04263"/>
<dbReference type="OrthoDB" id="2163491at2759"/>
<protein>
    <recommendedName>
        <fullName evidence="2">Fe2OG dioxygenase domain-containing protein</fullName>
    </recommendedName>
</protein>
<gene>
    <name evidence="3" type="ORF">UREG_04263</name>
</gene>
<dbReference type="HOGENOM" id="CLU_109470_0_0_1"/>
<feature type="domain" description="Fe2OG dioxygenase" evidence="2">
    <location>
        <begin position="1"/>
        <end position="141"/>
    </location>
</feature>
<dbReference type="EMBL" id="CH476616">
    <property type="protein sequence ID" value="EEP79417.1"/>
    <property type="molecule type" value="Genomic_DNA"/>
</dbReference>
<dbReference type="Pfam" id="PF13532">
    <property type="entry name" value="2OG-FeII_Oxy_2"/>
    <property type="match status" value="1"/>
</dbReference>
<dbReference type="PANTHER" id="PTHR31573">
    <property type="entry name" value="ALPHA-KETOGLUTARATE-DEPENDENT DIOXYGENASE ALKB HOMOLOG 2"/>
    <property type="match status" value="1"/>
</dbReference>
<sequence length="167" mass="19177">MSIGYHDDGEDTLGPTIVTLSLGAPATMNIRLKQKYFKIPEETKQRVEPNDLILPSCCMEAERRELKALYDSKQITCAEYWTRLGALRSSNRRREASPICSLELHHGDMIVMHGANLQKYYEHSVMPNGELRFALTARYVIPEKLAEEVRWKGDYTPSSEYEYDGDD</sequence>
<dbReference type="GO" id="GO:0051747">
    <property type="term" value="F:cytosine C-5 DNA demethylase activity"/>
    <property type="evidence" value="ECO:0007669"/>
    <property type="project" value="TreeGrafter"/>
</dbReference>
<dbReference type="Gene3D" id="2.60.120.590">
    <property type="entry name" value="Alpha-ketoglutarate-dependent dioxygenase AlkB-like"/>
    <property type="match status" value="1"/>
</dbReference>
<dbReference type="eggNOG" id="ENOG502RXDU">
    <property type="taxonomic scope" value="Eukaryota"/>
</dbReference>
<dbReference type="KEGG" id="ure:UREG_04263"/>
<evidence type="ECO:0000259" key="2">
    <source>
        <dbReference type="PROSITE" id="PS51471"/>
    </source>
</evidence>
<dbReference type="InterPro" id="IPR037151">
    <property type="entry name" value="AlkB-like_sf"/>
</dbReference>
<dbReference type="GO" id="GO:0035516">
    <property type="term" value="F:broad specificity oxidative DNA demethylase activity"/>
    <property type="evidence" value="ECO:0007669"/>
    <property type="project" value="TreeGrafter"/>
</dbReference>
<name>C4JN55_UNCRE</name>
<evidence type="ECO:0000313" key="3">
    <source>
        <dbReference type="EMBL" id="EEP79417.1"/>
    </source>
</evidence>
<evidence type="ECO:0000313" key="4">
    <source>
        <dbReference type="Proteomes" id="UP000002058"/>
    </source>
</evidence>
<feature type="binding site" evidence="1">
    <location>
        <position position="6"/>
    </location>
    <ligand>
        <name>2-oxoglutarate</name>
        <dbReference type="ChEBI" id="CHEBI:16810"/>
    </ligand>
</feature>
<dbReference type="GeneID" id="8437112"/>
<feature type="binding site" evidence="1">
    <location>
        <position position="138"/>
    </location>
    <ligand>
        <name>2-oxoglutarate</name>
        <dbReference type="ChEBI" id="CHEBI:16810"/>
    </ligand>
</feature>
<dbReference type="GO" id="GO:0006307">
    <property type="term" value="P:DNA alkylation repair"/>
    <property type="evidence" value="ECO:0007669"/>
    <property type="project" value="TreeGrafter"/>
</dbReference>
<dbReference type="InterPro" id="IPR005123">
    <property type="entry name" value="Oxoglu/Fe-dep_dioxygenase_dom"/>
</dbReference>
<dbReference type="AlphaFoldDB" id="C4JN55"/>
<dbReference type="PROSITE" id="PS51471">
    <property type="entry name" value="FE2OG_OXY"/>
    <property type="match status" value="1"/>
</dbReference>
<organism evidence="3 4">
    <name type="scientific">Uncinocarpus reesii (strain UAMH 1704)</name>
    <dbReference type="NCBI Taxonomy" id="336963"/>
    <lineage>
        <taxon>Eukaryota</taxon>
        <taxon>Fungi</taxon>
        <taxon>Dikarya</taxon>
        <taxon>Ascomycota</taxon>
        <taxon>Pezizomycotina</taxon>
        <taxon>Eurotiomycetes</taxon>
        <taxon>Eurotiomycetidae</taxon>
        <taxon>Onygenales</taxon>
        <taxon>Onygenaceae</taxon>
        <taxon>Uncinocarpus</taxon>
    </lineage>
</organism>
<dbReference type="PANTHER" id="PTHR31573:SF4">
    <property type="entry name" value="FE2OG DIOXYGENASE DOMAIN-CONTAINING PROTEIN"/>
    <property type="match status" value="1"/>
</dbReference>
<dbReference type="STRING" id="336963.C4JN55"/>
<dbReference type="RefSeq" id="XP_002544746.1">
    <property type="nucleotide sequence ID" value="XM_002544700.1"/>
</dbReference>
<reference evidence="4" key="1">
    <citation type="journal article" date="2009" name="Genome Res.">
        <title>Comparative genomic analyses of the human fungal pathogens Coccidioides and their relatives.</title>
        <authorList>
            <person name="Sharpton T.J."/>
            <person name="Stajich J.E."/>
            <person name="Rounsley S.D."/>
            <person name="Gardner M.J."/>
            <person name="Wortman J.R."/>
            <person name="Jordar V.S."/>
            <person name="Maiti R."/>
            <person name="Kodira C.D."/>
            <person name="Neafsey D.E."/>
            <person name="Zeng Q."/>
            <person name="Hung C.-Y."/>
            <person name="McMahan C."/>
            <person name="Muszewska A."/>
            <person name="Grynberg M."/>
            <person name="Mandel M.A."/>
            <person name="Kellner E.M."/>
            <person name="Barker B.M."/>
            <person name="Galgiani J.N."/>
            <person name="Orbach M.J."/>
            <person name="Kirkland T.N."/>
            <person name="Cole G.T."/>
            <person name="Henn M.R."/>
            <person name="Birren B.W."/>
            <person name="Taylor J.W."/>
        </authorList>
    </citation>
    <scope>NUCLEOTIDE SEQUENCE [LARGE SCALE GENOMIC DNA]</scope>
    <source>
        <strain evidence="4">UAMH 1704</strain>
    </source>
</reference>
<dbReference type="InParanoid" id="C4JN55"/>
<feature type="binding site" evidence="1">
    <location>
        <position position="123"/>
    </location>
    <ligand>
        <name>2-oxoglutarate</name>
        <dbReference type="ChEBI" id="CHEBI:16810"/>
    </ligand>
</feature>
<proteinExistence type="predicted"/>
<dbReference type="SUPFAM" id="SSF51197">
    <property type="entry name" value="Clavaminate synthase-like"/>
    <property type="match status" value="1"/>
</dbReference>
<dbReference type="GO" id="GO:0008198">
    <property type="term" value="F:ferrous iron binding"/>
    <property type="evidence" value="ECO:0007669"/>
    <property type="project" value="TreeGrafter"/>
</dbReference>
<feature type="binding site" evidence="1">
    <location>
        <position position="132"/>
    </location>
    <ligand>
        <name>2-oxoglutarate</name>
        <dbReference type="ChEBI" id="CHEBI:16810"/>
    </ligand>
</feature>
<accession>C4JN55</accession>